<dbReference type="OrthoDB" id="406368at2759"/>
<comment type="caution">
    <text evidence="1">The sequence shown here is derived from an EMBL/GenBank/DDBJ whole genome shotgun (WGS) entry which is preliminary data.</text>
</comment>
<keyword evidence="2" id="KW-1185">Reference proteome</keyword>
<protein>
    <submittedName>
        <fullName evidence="1">Uncharacterized protein</fullName>
    </submittedName>
</protein>
<organism evidence="1 2">
    <name type="scientific">Chrysochromulina tobinii</name>
    <dbReference type="NCBI Taxonomy" id="1460289"/>
    <lineage>
        <taxon>Eukaryota</taxon>
        <taxon>Haptista</taxon>
        <taxon>Haptophyta</taxon>
        <taxon>Prymnesiophyceae</taxon>
        <taxon>Prymnesiales</taxon>
        <taxon>Chrysochromulinaceae</taxon>
        <taxon>Chrysochromulina</taxon>
    </lineage>
</organism>
<dbReference type="InterPro" id="IPR010736">
    <property type="entry name" value="SHIPPO-rpt"/>
</dbReference>
<reference evidence="2" key="1">
    <citation type="journal article" date="2015" name="PLoS Genet.">
        <title>Genome Sequence and Transcriptome Analyses of Chrysochromulina tobin: Metabolic Tools for Enhanced Algal Fitness in the Prominent Order Prymnesiales (Haptophyceae).</title>
        <authorList>
            <person name="Hovde B.T."/>
            <person name="Deodato C.R."/>
            <person name="Hunsperger H.M."/>
            <person name="Ryken S.A."/>
            <person name="Yost W."/>
            <person name="Jha R.K."/>
            <person name="Patterson J."/>
            <person name="Monnat R.J. Jr."/>
            <person name="Barlow S.B."/>
            <person name="Starkenburg S.R."/>
            <person name="Cattolico R.A."/>
        </authorList>
    </citation>
    <scope>NUCLEOTIDE SEQUENCE</scope>
    <source>
        <strain evidence="2">CCMP291</strain>
    </source>
</reference>
<evidence type="ECO:0000313" key="2">
    <source>
        <dbReference type="Proteomes" id="UP000037460"/>
    </source>
</evidence>
<dbReference type="Proteomes" id="UP000037460">
    <property type="component" value="Unassembled WGS sequence"/>
</dbReference>
<gene>
    <name evidence="1" type="ORF">Ctob_004071</name>
</gene>
<proteinExistence type="predicted"/>
<dbReference type="Pfam" id="PF07004">
    <property type="entry name" value="SHIPPO-rpt"/>
    <property type="match status" value="3"/>
</dbReference>
<accession>A0A0M0JVY5</accession>
<dbReference type="PANTHER" id="PTHR21580">
    <property type="entry name" value="SHIPPO-1-RELATED"/>
    <property type="match status" value="1"/>
</dbReference>
<evidence type="ECO:0000313" key="1">
    <source>
        <dbReference type="EMBL" id="KOO30298.1"/>
    </source>
</evidence>
<dbReference type="InterPro" id="IPR051291">
    <property type="entry name" value="CIMAP"/>
</dbReference>
<dbReference type="AlphaFoldDB" id="A0A0M0JVY5"/>
<sequence>MQTVLSLAKQAARSINKKSADGHLGFIGHEARVLKLSNAITKPGLSQSKLTGVEETPGPLEYEPKVTETGFVNNMTALVSARFQQFGPSAVFRSLTQRASIVLHNAANPGPGAYDPKYSTQEPDEHNILRLMTGRDSKYTADRLDGTGDDCETGEKVGPGSYDPMLNASGAFDSIAGQASKLTERTSMYKKAKPDSNPLGFTATGPLHQLPWETHHGTASVAEAVPGPGAYDPKVTELGSGLTSDASSKETFNKMIKDGKAGFNVKEKARESETAINRVSAWSEPAQMTEVGAYNPSHGRELIDQSKQTFNPTMKAGKGGFGSIEERVLKLSNAITKPGLSQSKLTGVEETPGPLEYEPKVTEQGWETNMAVLHGAETMKMAVFASATKRSDIVLPNAYVPGPGSYDPKYSTQEPDEHNILRLMTGRDSKYTADRLDGTGDDCETGEKMFTAVFPARSGKGNEIVL</sequence>
<name>A0A0M0JVY5_9EUKA</name>
<dbReference type="EMBL" id="JWZX01002250">
    <property type="protein sequence ID" value="KOO30298.1"/>
    <property type="molecule type" value="Genomic_DNA"/>
</dbReference>